<evidence type="ECO:0000313" key="2">
    <source>
        <dbReference type="EMBL" id="TNN55813.1"/>
    </source>
</evidence>
<feature type="region of interest" description="Disordered" evidence="1">
    <location>
        <begin position="15"/>
        <end position="64"/>
    </location>
</feature>
<dbReference type="Proteomes" id="UP000314294">
    <property type="component" value="Unassembled WGS sequence"/>
</dbReference>
<organism evidence="2 3">
    <name type="scientific">Liparis tanakae</name>
    <name type="common">Tanaka's snailfish</name>
    <dbReference type="NCBI Taxonomy" id="230148"/>
    <lineage>
        <taxon>Eukaryota</taxon>
        <taxon>Metazoa</taxon>
        <taxon>Chordata</taxon>
        <taxon>Craniata</taxon>
        <taxon>Vertebrata</taxon>
        <taxon>Euteleostomi</taxon>
        <taxon>Actinopterygii</taxon>
        <taxon>Neopterygii</taxon>
        <taxon>Teleostei</taxon>
        <taxon>Neoteleostei</taxon>
        <taxon>Acanthomorphata</taxon>
        <taxon>Eupercaria</taxon>
        <taxon>Perciformes</taxon>
        <taxon>Cottioidei</taxon>
        <taxon>Cottales</taxon>
        <taxon>Liparidae</taxon>
        <taxon>Liparis</taxon>
    </lineage>
</organism>
<protein>
    <submittedName>
        <fullName evidence="2">Uncharacterized protein</fullName>
    </submittedName>
</protein>
<comment type="caution">
    <text evidence="2">The sequence shown here is derived from an EMBL/GenBank/DDBJ whole genome shotgun (WGS) entry which is preliminary data.</text>
</comment>
<keyword evidence="3" id="KW-1185">Reference proteome</keyword>
<accession>A0A4Z2GSQ6</accession>
<reference evidence="2 3" key="1">
    <citation type="submission" date="2019-03" db="EMBL/GenBank/DDBJ databases">
        <title>First draft genome of Liparis tanakae, snailfish: a comprehensive survey of snailfish specific genes.</title>
        <authorList>
            <person name="Kim W."/>
            <person name="Song I."/>
            <person name="Jeong J.-H."/>
            <person name="Kim D."/>
            <person name="Kim S."/>
            <person name="Ryu S."/>
            <person name="Song J.Y."/>
            <person name="Lee S.K."/>
        </authorList>
    </citation>
    <scope>NUCLEOTIDE SEQUENCE [LARGE SCALE GENOMIC DNA]</scope>
    <source>
        <tissue evidence="2">Muscle</tissue>
    </source>
</reference>
<evidence type="ECO:0000256" key="1">
    <source>
        <dbReference type="SAM" id="MobiDB-lite"/>
    </source>
</evidence>
<feature type="compositionally biased region" description="Basic and acidic residues" evidence="1">
    <location>
        <begin position="24"/>
        <end position="64"/>
    </location>
</feature>
<gene>
    <name evidence="2" type="ORF">EYF80_033985</name>
</gene>
<name>A0A4Z2GSQ6_9TELE</name>
<dbReference type="AlphaFoldDB" id="A0A4Z2GSQ6"/>
<sequence>MLGCSADEMNFNIILETRRRRRRGGEGEKEEERKKEEKERKEKKKEMERKEEEKKQKRKMSSRELKEYLSHHHLHELLELRLDSIRQSTRFLSRWREEYYKGEEVPDCRSGMHFEAEWGLRTTM</sequence>
<dbReference type="EMBL" id="SRLO01000445">
    <property type="protein sequence ID" value="TNN55813.1"/>
    <property type="molecule type" value="Genomic_DNA"/>
</dbReference>
<proteinExistence type="predicted"/>
<evidence type="ECO:0000313" key="3">
    <source>
        <dbReference type="Proteomes" id="UP000314294"/>
    </source>
</evidence>